<dbReference type="CDD" id="cd11614">
    <property type="entry name" value="SAF_CpaB_FlgA_like"/>
    <property type="match status" value="1"/>
</dbReference>
<evidence type="ECO:0000259" key="1">
    <source>
        <dbReference type="Pfam" id="PF08666"/>
    </source>
</evidence>
<gene>
    <name evidence="2" type="ORF">IAA08_07055</name>
</gene>
<dbReference type="InterPro" id="IPR013974">
    <property type="entry name" value="SAF"/>
</dbReference>
<comment type="caution">
    <text evidence="2">The sequence shown here is derived from an EMBL/GenBank/DDBJ whole genome shotgun (WGS) entry which is preliminary data.</text>
</comment>
<organism evidence="2 3">
    <name type="scientific">Candidatus Eubacterium avistercoris</name>
    <dbReference type="NCBI Taxonomy" id="2838567"/>
    <lineage>
        <taxon>Bacteria</taxon>
        <taxon>Bacillati</taxon>
        <taxon>Bacillota</taxon>
        <taxon>Clostridia</taxon>
        <taxon>Eubacteriales</taxon>
        <taxon>Eubacteriaceae</taxon>
        <taxon>Eubacterium</taxon>
    </lineage>
</organism>
<proteinExistence type="predicted"/>
<dbReference type="Pfam" id="PF08666">
    <property type="entry name" value="SAF"/>
    <property type="match status" value="1"/>
</dbReference>
<name>A0A9D2IG07_9FIRM</name>
<reference evidence="2" key="2">
    <citation type="submission" date="2021-04" db="EMBL/GenBank/DDBJ databases">
        <authorList>
            <person name="Gilroy R."/>
        </authorList>
    </citation>
    <scope>NUCLEOTIDE SEQUENCE</scope>
    <source>
        <strain evidence="2">CHK192-9172</strain>
    </source>
</reference>
<protein>
    <submittedName>
        <fullName evidence="2">SAF domain-containing protein</fullName>
    </submittedName>
</protein>
<evidence type="ECO:0000313" key="2">
    <source>
        <dbReference type="EMBL" id="HIZ07675.1"/>
    </source>
</evidence>
<sequence length="235" mass="25670">MWWKIIDRSRKEKKAIMRGKGKKKEGLLILTAAAAALAVILIFLSAGTKILSDYETGIAAAARKDIPKGTGITAENVSELFELREVNQSMLPGQTVTDLSQMEGKALSGDLQENEIVTEKDMNDLAGMEASMTEPTELTFTATSIGNSVGGRIRSGDVINVGITFQTDTGESRYRLAGEHIYVLEAMDDTGRPVPPEDTETACIMFRVLMERQDGERLLETLRDGDETIVTLPKS</sequence>
<reference evidence="2" key="1">
    <citation type="journal article" date="2021" name="PeerJ">
        <title>Extensive microbial diversity within the chicken gut microbiome revealed by metagenomics and culture.</title>
        <authorList>
            <person name="Gilroy R."/>
            <person name="Ravi A."/>
            <person name="Getino M."/>
            <person name="Pursley I."/>
            <person name="Horton D.L."/>
            <person name="Alikhan N.F."/>
            <person name="Baker D."/>
            <person name="Gharbi K."/>
            <person name="Hall N."/>
            <person name="Watson M."/>
            <person name="Adriaenssens E.M."/>
            <person name="Foster-Nyarko E."/>
            <person name="Jarju S."/>
            <person name="Secka A."/>
            <person name="Antonio M."/>
            <person name="Oren A."/>
            <person name="Chaudhuri R.R."/>
            <person name="La Ragione R."/>
            <person name="Hildebrand F."/>
            <person name="Pallen M.J."/>
        </authorList>
    </citation>
    <scope>NUCLEOTIDE SEQUENCE</scope>
    <source>
        <strain evidence="2">CHK192-9172</strain>
    </source>
</reference>
<evidence type="ECO:0000313" key="3">
    <source>
        <dbReference type="Proteomes" id="UP000824024"/>
    </source>
</evidence>
<accession>A0A9D2IG07</accession>
<dbReference type="AlphaFoldDB" id="A0A9D2IG07"/>
<dbReference type="EMBL" id="DXCH01000195">
    <property type="protein sequence ID" value="HIZ07675.1"/>
    <property type="molecule type" value="Genomic_DNA"/>
</dbReference>
<dbReference type="Proteomes" id="UP000824024">
    <property type="component" value="Unassembled WGS sequence"/>
</dbReference>
<feature type="domain" description="SAF" evidence="1">
    <location>
        <begin position="60"/>
        <end position="121"/>
    </location>
</feature>